<dbReference type="InterPro" id="IPR023214">
    <property type="entry name" value="HAD_sf"/>
</dbReference>
<dbReference type="PANTHER" id="PTHR31284:SF10">
    <property type="entry name" value="ACID PHOSPHATASE-LIKE PROTEIN"/>
    <property type="match status" value="1"/>
</dbReference>
<dbReference type="Gene3D" id="3.40.50.1000">
    <property type="entry name" value="HAD superfamily/HAD-like"/>
    <property type="match status" value="1"/>
</dbReference>
<dbReference type="RefSeq" id="WP_110035894.1">
    <property type="nucleotide sequence ID" value="NZ_QGTL01000001.1"/>
</dbReference>
<reference evidence="4 5" key="1">
    <citation type="submission" date="2018-05" db="EMBL/GenBank/DDBJ databases">
        <title>Genomic Encyclopedia of Type Strains, Phase IV (KMG-IV): sequencing the most valuable type-strain genomes for metagenomic binning, comparative biology and taxonomic classification.</title>
        <authorList>
            <person name="Goeker M."/>
        </authorList>
    </citation>
    <scope>NUCLEOTIDE SEQUENCE [LARGE SCALE GENOMIC DNA]</scope>
    <source>
        <strain evidence="4 5">DSM 44717</strain>
    </source>
</reference>
<name>A0A317P1Y4_9NOCA</name>
<dbReference type="InterPro" id="IPR036412">
    <property type="entry name" value="HAD-like_sf"/>
</dbReference>
<organism evidence="4 5">
    <name type="scientific">Nocardia neocaledoniensis</name>
    <dbReference type="NCBI Taxonomy" id="236511"/>
    <lineage>
        <taxon>Bacteria</taxon>
        <taxon>Bacillati</taxon>
        <taxon>Actinomycetota</taxon>
        <taxon>Actinomycetes</taxon>
        <taxon>Mycobacteriales</taxon>
        <taxon>Nocardiaceae</taxon>
        <taxon>Nocardia</taxon>
    </lineage>
</organism>
<dbReference type="Proteomes" id="UP000246410">
    <property type="component" value="Unassembled WGS sequence"/>
</dbReference>
<dbReference type="AlphaFoldDB" id="A0A317P1Y4"/>
<feature type="chain" id="PRO_5039235527" evidence="3">
    <location>
        <begin position="25"/>
        <end position="214"/>
    </location>
</feature>
<accession>A0A317P1Y4</accession>
<feature type="signal peptide" evidence="3">
    <location>
        <begin position="1"/>
        <end position="24"/>
    </location>
</feature>
<dbReference type="PANTHER" id="PTHR31284">
    <property type="entry name" value="ACID PHOSPHATASE-LIKE PROTEIN"/>
    <property type="match status" value="1"/>
</dbReference>
<feature type="region of interest" description="Disordered" evidence="2">
    <location>
        <begin position="25"/>
        <end position="48"/>
    </location>
</feature>
<gene>
    <name evidence="4" type="ORF">DFR69_101711</name>
</gene>
<dbReference type="SUPFAM" id="SSF56784">
    <property type="entry name" value="HAD-like"/>
    <property type="match status" value="1"/>
</dbReference>
<dbReference type="Pfam" id="PF03767">
    <property type="entry name" value="Acid_phosphat_B"/>
    <property type="match status" value="1"/>
</dbReference>
<evidence type="ECO:0000256" key="3">
    <source>
        <dbReference type="SAM" id="SignalP"/>
    </source>
</evidence>
<dbReference type="EMBL" id="QGTL01000001">
    <property type="protein sequence ID" value="PWV81371.1"/>
    <property type="molecule type" value="Genomic_DNA"/>
</dbReference>
<proteinExistence type="predicted"/>
<keyword evidence="1 3" id="KW-0732">Signal</keyword>
<evidence type="ECO:0000256" key="2">
    <source>
        <dbReference type="SAM" id="MobiDB-lite"/>
    </source>
</evidence>
<protein>
    <submittedName>
        <fullName evidence="4">Putative acid phosphatase of HAD superfamily subfamily IIIB</fullName>
    </submittedName>
</protein>
<evidence type="ECO:0000256" key="1">
    <source>
        <dbReference type="ARBA" id="ARBA00022729"/>
    </source>
</evidence>
<dbReference type="InterPro" id="IPR005519">
    <property type="entry name" value="Acid_phosphat_B-like"/>
</dbReference>
<evidence type="ECO:0000313" key="4">
    <source>
        <dbReference type="EMBL" id="PWV81371.1"/>
    </source>
</evidence>
<sequence>MKRVTAFVVAGLASALLAPLPGAAADTGSSSLSGGGSSNGSSSLSGDKSELPPYSQWISEITPVVAEAKSYLTTRLPGAVKPAIVLDIDNTSLETTYNTGLIIPAIQPVLGLATWAKQQGAAIIFVTGRPALVNAYSEANLTSVGYPVDGLYGSAPTTLSAGNAGLAEYKTASRADIESQGYTIVANIGNSPSDLSGGHAERTFKFPDYDGALN</sequence>
<comment type="caution">
    <text evidence="4">The sequence shown here is derived from an EMBL/GenBank/DDBJ whole genome shotgun (WGS) entry which is preliminary data.</text>
</comment>
<evidence type="ECO:0000313" key="5">
    <source>
        <dbReference type="Proteomes" id="UP000246410"/>
    </source>
</evidence>
<keyword evidence="5" id="KW-1185">Reference proteome</keyword>